<organism evidence="1 2">
    <name type="scientific">Aspergillus ellipticus CBS 707.79</name>
    <dbReference type="NCBI Taxonomy" id="1448320"/>
    <lineage>
        <taxon>Eukaryota</taxon>
        <taxon>Fungi</taxon>
        <taxon>Dikarya</taxon>
        <taxon>Ascomycota</taxon>
        <taxon>Pezizomycotina</taxon>
        <taxon>Eurotiomycetes</taxon>
        <taxon>Eurotiomycetidae</taxon>
        <taxon>Eurotiales</taxon>
        <taxon>Aspergillaceae</taxon>
        <taxon>Aspergillus</taxon>
        <taxon>Aspergillus subgen. Circumdati</taxon>
    </lineage>
</organism>
<protein>
    <submittedName>
        <fullName evidence="1">Uncharacterized protein</fullName>
    </submittedName>
</protein>
<gene>
    <name evidence="1" type="ORF">BO71DRAFT_400910</name>
</gene>
<proteinExistence type="predicted"/>
<dbReference type="PANTHER" id="PTHR28027:SF1">
    <property type="entry name" value="CAMP INDEPENDENT REGULATORY PROTEIN (AFU_ORTHOLOGUE AFUA_3G09640)"/>
    <property type="match status" value="1"/>
</dbReference>
<accession>A0A319DV44</accession>
<evidence type="ECO:0000313" key="1">
    <source>
        <dbReference type="EMBL" id="PYH91988.1"/>
    </source>
</evidence>
<dbReference type="VEuPathDB" id="FungiDB:BO71DRAFT_400910"/>
<name>A0A319DV44_9EURO</name>
<dbReference type="Pfam" id="PF09729">
    <property type="entry name" value="Gti1_Pac2"/>
    <property type="match status" value="1"/>
</dbReference>
<keyword evidence="2" id="KW-1185">Reference proteome</keyword>
<dbReference type="EMBL" id="KZ825929">
    <property type="protein sequence ID" value="PYH91988.1"/>
    <property type="molecule type" value="Genomic_DNA"/>
</dbReference>
<dbReference type="PANTHER" id="PTHR28027">
    <property type="entry name" value="TRANSCRIPTIONAL REGULATOR MIT1"/>
    <property type="match status" value="1"/>
</dbReference>
<dbReference type="Proteomes" id="UP000247810">
    <property type="component" value="Unassembled WGS sequence"/>
</dbReference>
<evidence type="ECO:0000313" key="2">
    <source>
        <dbReference type="Proteomes" id="UP000247810"/>
    </source>
</evidence>
<sequence>MDAIILFEACCTGLLPRVKPRLSEEEQLSIRHGSVYVWDEQELDPETWVDGRDWKFSETQNRLKIFHEKSKTRMKDASTDDSMATQSAETEDKLINSTGKELACQYKSDRWKKRCFEATVSTGQHLHLVSYLNSSIPLSINFPTPSRDPDLQHINLRDYLYPVSIHGNEESLAGIARDSAYKAPQT</sequence>
<dbReference type="OrthoDB" id="5572844at2759"/>
<dbReference type="GO" id="GO:0003677">
    <property type="term" value="F:DNA binding"/>
    <property type="evidence" value="ECO:0007669"/>
    <property type="project" value="TreeGrafter"/>
</dbReference>
<dbReference type="InterPro" id="IPR018608">
    <property type="entry name" value="Gti1/Pac2"/>
</dbReference>
<reference evidence="1 2" key="1">
    <citation type="submission" date="2018-02" db="EMBL/GenBank/DDBJ databases">
        <title>The genomes of Aspergillus section Nigri reveals drivers in fungal speciation.</title>
        <authorList>
            <consortium name="DOE Joint Genome Institute"/>
            <person name="Vesth T.C."/>
            <person name="Nybo J."/>
            <person name="Theobald S."/>
            <person name="Brandl J."/>
            <person name="Frisvad J.C."/>
            <person name="Nielsen K.F."/>
            <person name="Lyhne E.K."/>
            <person name="Kogle M.E."/>
            <person name="Kuo A."/>
            <person name="Riley R."/>
            <person name="Clum A."/>
            <person name="Nolan M."/>
            <person name="Lipzen A."/>
            <person name="Salamov A."/>
            <person name="Henrissat B."/>
            <person name="Wiebenga A."/>
            <person name="De vries R.P."/>
            <person name="Grigoriev I.V."/>
            <person name="Mortensen U.H."/>
            <person name="Andersen M.R."/>
            <person name="Baker S.E."/>
        </authorList>
    </citation>
    <scope>NUCLEOTIDE SEQUENCE [LARGE SCALE GENOMIC DNA]</scope>
    <source>
        <strain evidence="1 2">CBS 707.79</strain>
    </source>
</reference>
<dbReference type="STRING" id="1448320.A0A319DV44"/>
<dbReference type="AlphaFoldDB" id="A0A319DV44"/>